<dbReference type="InterPro" id="IPR014031">
    <property type="entry name" value="Ketoacyl_synth_C"/>
</dbReference>
<keyword evidence="1" id="KW-0596">Phosphopantetheine</keyword>
<evidence type="ECO:0000259" key="3">
    <source>
        <dbReference type="Pfam" id="PF02801"/>
    </source>
</evidence>
<name>A0A6T1IA36_9DINO</name>
<dbReference type="GO" id="GO:0004312">
    <property type="term" value="F:fatty acid synthase activity"/>
    <property type="evidence" value="ECO:0007669"/>
    <property type="project" value="TreeGrafter"/>
</dbReference>
<dbReference type="InterPro" id="IPR050091">
    <property type="entry name" value="PKS_NRPS_Biosynth_Enz"/>
</dbReference>
<dbReference type="GO" id="GO:0006633">
    <property type="term" value="P:fatty acid biosynthetic process"/>
    <property type="evidence" value="ECO:0007669"/>
    <property type="project" value="TreeGrafter"/>
</dbReference>
<feature type="domain" description="Beta-ketoacyl synthase C-terminal" evidence="3">
    <location>
        <begin position="10"/>
        <end position="52"/>
    </location>
</feature>
<protein>
    <recommendedName>
        <fullName evidence="3">Beta-ketoacyl synthase C-terminal domain-containing protein</fullName>
    </recommendedName>
</protein>
<proteinExistence type="predicted"/>
<dbReference type="EMBL" id="HBNR01056528">
    <property type="protein sequence ID" value="CAE4623496.1"/>
    <property type="molecule type" value="Transcribed_RNA"/>
</dbReference>
<reference evidence="5" key="1">
    <citation type="submission" date="2021-01" db="EMBL/GenBank/DDBJ databases">
        <authorList>
            <person name="Corre E."/>
            <person name="Pelletier E."/>
            <person name="Niang G."/>
            <person name="Scheremetjew M."/>
            <person name="Finn R."/>
            <person name="Kale V."/>
            <person name="Holt S."/>
            <person name="Cochrane G."/>
            <person name="Meng A."/>
            <person name="Brown T."/>
            <person name="Cohen L."/>
        </authorList>
    </citation>
    <scope>NUCLEOTIDE SEQUENCE</scope>
    <source>
        <strain evidence="5">CCMP3105</strain>
    </source>
</reference>
<dbReference type="EMBL" id="HBNR01056527">
    <property type="protein sequence ID" value="CAE4623494.1"/>
    <property type="molecule type" value="Transcribed_RNA"/>
</dbReference>
<gene>
    <name evidence="4" type="ORF">AMON00008_LOCUS39754</name>
    <name evidence="5" type="ORF">AMON00008_LOCUS39756</name>
    <name evidence="6" type="ORF">AMON00008_LOCUS39757</name>
    <name evidence="7" type="ORF">AMON00008_LOCUS39759</name>
</gene>
<accession>A0A6T1IA36</accession>
<evidence type="ECO:0000256" key="1">
    <source>
        <dbReference type="ARBA" id="ARBA00022450"/>
    </source>
</evidence>
<dbReference type="SUPFAM" id="SSF53901">
    <property type="entry name" value="Thiolase-like"/>
    <property type="match status" value="1"/>
</dbReference>
<dbReference type="EMBL" id="HBNR01056525">
    <property type="protein sequence ID" value="CAE4623490.1"/>
    <property type="molecule type" value="Transcribed_RNA"/>
</dbReference>
<evidence type="ECO:0000313" key="4">
    <source>
        <dbReference type="EMBL" id="CAE4623490.1"/>
    </source>
</evidence>
<evidence type="ECO:0000256" key="2">
    <source>
        <dbReference type="ARBA" id="ARBA00022553"/>
    </source>
</evidence>
<dbReference type="PANTHER" id="PTHR43775:SF37">
    <property type="entry name" value="SI:DKEY-61P9.11"/>
    <property type="match status" value="1"/>
</dbReference>
<dbReference type="InterPro" id="IPR016039">
    <property type="entry name" value="Thiolase-like"/>
</dbReference>
<dbReference type="AlphaFoldDB" id="A0A6T1IA36"/>
<organism evidence="5">
    <name type="scientific">Alexandrium monilatum</name>
    <dbReference type="NCBI Taxonomy" id="311494"/>
    <lineage>
        <taxon>Eukaryota</taxon>
        <taxon>Sar</taxon>
        <taxon>Alveolata</taxon>
        <taxon>Dinophyceae</taxon>
        <taxon>Gonyaulacales</taxon>
        <taxon>Pyrocystaceae</taxon>
        <taxon>Alexandrium</taxon>
    </lineage>
</organism>
<evidence type="ECO:0000313" key="5">
    <source>
        <dbReference type="EMBL" id="CAE4623494.1"/>
    </source>
</evidence>
<dbReference type="PANTHER" id="PTHR43775">
    <property type="entry name" value="FATTY ACID SYNTHASE"/>
    <property type="match status" value="1"/>
</dbReference>
<sequence length="533" mass="59457">MMTHEGAVREHPLVKTSSKSNLGHTEMCAGMLGIMKCVVMGNQAASAPNLHLHALNPHMDTNAYPVYFSSEFVDQGKPVGYFGVSSFGFGGSNARGDIWARAQTGYMNTNPGNDLLDLSFNRICKFADLFHAQVVKPGKEPHLAKEDWEELTGDYLTGDPFEGANAFYCEGSFNGWRSTERMHYLEDKGGHAFAFAMGDTLMEQFRIVCNRFDDAIVFPAAKMADQEALVLGPGEAPAGYRWLVDVRDTARQGAVLMIIFSYDAATKQKRVTWEISQDERAKALADSLGRHKHEYQVVGSWNNFQPQVMRRSTKKPGAYEFEFRIGLYGHEEFRFMRDGDKFQTIYPAKNRSLTRDVPVRGPDHFAGEKYWSCIGETGDLVRLELQVAEGDITVTTENSAQGSKVFKSLRGSFRRRYFVYSQWTDWGFTPMGLDPRGAARVYRLEFAMPDGGPQSFQIVVDEDVHQAFHPELGFADQLMSPTQGPDAKGPGLCWSVDELPGSLVEITLNLATADRMETVTWKVVGGGQAALTY</sequence>
<dbReference type="EMBL" id="HBNR01056530">
    <property type="protein sequence ID" value="CAE4623499.1"/>
    <property type="molecule type" value="Transcribed_RNA"/>
</dbReference>
<dbReference type="Pfam" id="PF02801">
    <property type="entry name" value="Ketoacyl-synt_C"/>
    <property type="match status" value="1"/>
</dbReference>
<dbReference type="Gene3D" id="3.40.47.10">
    <property type="match status" value="1"/>
</dbReference>
<keyword evidence="2" id="KW-0597">Phosphoprotein</keyword>
<evidence type="ECO:0000313" key="7">
    <source>
        <dbReference type="EMBL" id="CAE4623499.1"/>
    </source>
</evidence>
<evidence type="ECO:0000313" key="6">
    <source>
        <dbReference type="EMBL" id="CAE4623496.1"/>
    </source>
</evidence>